<dbReference type="InterPro" id="IPR025110">
    <property type="entry name" value="AMP-bd_C"/>
</dbReference>
<keyword evidence="9" id="KW-1185">Reference proteome</keyword>
<dbReference type="Gene3D" id="3.40.50.12780">
    <property type="entry name" value="N-terminal domain of ligase-like"/>
    <property type="match status" value="1"/>
</dbReference>
<comment type="similarity">
    <text evidence="1">Belongs to the ATP-dependent AMP-binding enzyme family.</text>
</comment>
<dbReference type="Pfam" id="PF13193">
    <property type="entry name" value="AMP-binding_C"/>
    <property type="match status" value="1"/>
</dbReference>
<dbReference type="GO" id="GO:0006631">
    <property type="term" value="P:fatty acid metabolic process"/>
    <property type="evidence" value="ECO:0007669"/>
    <property type="project" value="TreeGrafter"/>
</dbReference>
<evidence type="ECO:0000256" key="4">
    <source>
        <dbReference type="ARBA" id="ARBA00066616"/>
    </source>
</evidence>
<dbReference type="InterPro" id="IPR000873">
    <property type="entry name" value="AMP-dep_synth/lig_dom"/>
</dbReference>
<sequence>MFDIGTLSTVGALARENARRAPARACNIFEGRVTTFAAFDGFCDRVANAIADEGAERVAYVGKNCDLAFEIFVGSARAGALFAPVNWRLAPPEIAAIVVNFDPQILFVGPELVDAVTRVRGQLPAGLTLIAVEGGHPEWPDYAAWRDAARGEPYPEQCRPEDPVLVLYTSGTTGLPKGALISHDNLFGQRRHTPPNLAYDHWRDDDVSLMSMPFAHIAGIGWWMLGFLNACPNVITREFDPGAILQIIAREGVSKLFLVPAALQFVVRHPAAAGTDFSRVNLICYGAAPMPLALLRESIALIGCEFLQCYGLTETTGTIAMLLPEEHTLEGAPRMRSAGRAAPGSEIRIVDAAGAPLPVGEIGEIAIRGTAVMVGYHANPEATADVLDRDGWFRSGDAGYLDEEGFLYIHDRIKDMIITGGENVYPAEVENAIFGHPDVNEVAVIGVPDETWGEAVKAIVSARPGHKVDAANVLAWTRERLAAFKCPKTVEVVDMLPRNAAGKVLKRELRRPFWSGQNRQVH</sequence>
<evidence type="ECO:0000256" key="5">
    <source>
        <dbReference type="ARBA" id="ARBA00067668"/>
    </source>
</evidence>
<dbReference type="Pfam" id="PF00501">
    <property type="entry name" value="AMP-binding"/>
    <property type="match status" value="1"/>
</dbReference>
<dbReference type="InterPro" id="IPR042099">
    <property type="entry name" value="ANL_N_sf"/>
</dbReference>
<name>A0A8B2NRK3_9HYPH</name>
<feature type="domain" description="AMP-binding enzyme C-terminal" evidence="7">
    <location>
        <begin position="428"/>
        <end position="503"/>
    </location>
</feature>
<evidence type="ECO:0000259" key="6">
    <source>
        <dbReference type="Pfam" id="PF00501"/>
    </source>
</evidence>
<dbReference type="GO" id="GO:0031956">
    <property type="term" value="F:medium-chain fatty acid-CoA ligase activity"/>
    <property type="evidence" value="ECO:0007669"/>
    <property type="project" value="TreeGrafter"/>
</dbReference>
<dbReference type="OrthoDB" id="9803968at2"/>
<evidence type="ECO:0000256" key="2">
    <source>
        <dbReference type="ARBA" id="ARBA00022598"/>
    </source>
</evidence>
<dbReference type="FunFam" id="3.30.300.30:FF:000008">
    <property type="entry name" value="2,3-dihydroxybenzoate-AMP ligase"/>
    <property type="match status" value="1"/>
</dbReference>
<proteinExistence type="inferred from homology"/>
<dbReference type="Gene3D" id="3.30.300.30">
    <property type="match status" value="1"/>
</dbReference>
<dbReference type="EMBL" id="QHHQ01000004">
    <property type="protein sequence ID" value="RAH99741.1"/>
    <property type="molecule type" value="Genomic_DNA"/>
</dbReference>
<dbReference type="RefSeq" id="WP_111347970.1">
    <property type="nucleotide sequence ID" value="NZ_QHHQ01000004.1"/>
</dbReference>
<dbReference type="SUPFAM" id="SSF56801">
    <property type="entry name" value="Acetyl-CoA synthetase-like"/>
    <property type="match status" value="1"/>
</dbReference>
<dbReference type="InterPro" id="IPR020845">
    <property type="entry name" value="AMP-binding_CS"/>
</dbReference>
<dbReference type="PANTHER" id="PTHR43201">
    <property type="entry name" value="ACYL-COA SYNTHETASE"/>
    <property type="match status" value="1"/>
</dbReference>
<dbReference type="Proteomes" id="UP000249590">
    <property type="component" value="Unassembled WGS sequence"/>
</dbReference>
<dbReference type="PANTHER" id="PTHR43201:SF5">
    <property type="entry name" value="MEDIUM-CHAIN ACYL-COA LIGASE ACSF2, MITOCHONDRIAL"/>
    <property type="match status" value="1"/>
</dbReference>
<protein>
    <recommendedName>
        <fullName evidence="5">3-methylmercaptopropionyl-CoA ligase</fullName>
        <ecNumber evidence="4">6.2.1.44</ecNumber>
    </recommendedName>
</protein>
<evidence type="ECO:0000313" key="8">
    <source>
        <dbReference type="EMBL" id="RAH99741.1"/>
    </source>
</evidence>
<accession>A0A8B2NRK3</accession>
<dbReference type="EC" id="6.2.1.44" evidence="4"/>
<feature type="domain" description="AMP-dependent synthetase/ligase" evidence="6">
    <location>
        <begin position="15"/>
        <end position="377"/>
    </location>
</feature>
<evidence type="ECO:0000259" key="7">
    <source>
        <dbReference type="Pfam" id="PF13193"/>
    </source>
</evidence>
<evidence type="ECO:0000256" key="1">
    <source>
        <dbReference type="ARBA" id="ARBA00006432"/>
    </source>
</evidence>
<gene>
    <name evidence="8" type="ORF">DLJ53_18425</name>
</gene>
<dbReference type="PROSITE" id="PS00455">
    <property type="entry name" value="AMP_BINDING"/>
    <property type="match status" value="1"/>
</dbReference>
<dbReference type="AlphaFoldDB" id="A0A8B2NRK3"/>
<comment type="catalytic activity">
    <reaction evidence="3">
        <text>3-(methylsulfanyl)propanoate + ATP + CoA = 3-(methylsulfanyl)propanoyl-CoA + AMP + diphosphate</text>
        <dbReference type="Rhea" id="RHEA:43052"/>
        <dbReference type="ChEBI" id="CHEBI:30616"/>
        <dbReference type="ChEBI" id="CHEBI:33019"/>
        <dbReference type="ChEBI" id="CHEBI:49016"/>
        <dbReference type="ChEBI" id="CHEBI:57287"/>
        <dbReference type="ChEBI" id="CHEBI:82815"/>
        <dbReference type="ChEBI" id="CHEBI:456215"/>
        <dbReference type="EC" id="6.2.1.44"/>
    </reaction>
    <physiologicalReaction direction="left-to-right" evidence="3">
        <dbReference type="Rhea" id="RHEA:43053"/>
    </physiologicalReaction>
</comment>
<dbReference type="CDD" id="cd17631">
    <property type="entry name" value="FACL_FadD13-like"/>
    <property type="match status" value="1"/>
</dbReference>
<keyword evidence="2" id="KW-0436">Ligase</keyword>
<comment type="caution">
    <text evidence="8">The sequence shown here is derived from an EMBL/GenBank/DDBJ whole genome shotgun (WGS) entry which is preliminary data.</text>
</comment>
<reference evidence="8 9" key="1">
    <citation type="submission" date="2018-05" db="EMBL/GenBank/DDBJ databases">
        <title>Acuticoccus sediminis sp. nov., isolated from deep-sea sediment of Indian Ocean.</title>
        <authorList>
            <person name="Liu X."/>
            <person name="Lai Q."/>
            <person name="Du Y."/>
            <person name="Sun F."/>
            <person name="Zhang X."/>
            <person name="Wang S."/>
            <person name="Shao Z."/>
        </authorList>
    </citation>
    <scope>NUCLEOTIDE SEQUENCE [LARGE SCALE GENOMIC DNA]</scope>
    <source>
        <strain evidence="8 9">PTG4-2</strain>
    </source>
</reference>
<evidence type="ECO:0000313" key="9">
    <source>
        <dbReference type="Proteomes" id="UP000249590"/>
    </source>
</evidence>
<dbReference type="InterPro" id="IPR045851">
    <property type="entry name" value="AMP-bd_C_sf"/>
</dbReference>
<organism evidence="8 9">
    <name type="scientific">Acuticoccus sediminis</name>
    <dbReference type="NCBI Taxonomy" id="2184697"/>
    <lineage>
        <taxon>Bacteria</taxon>
        <taxon>Pseudomonadati</taxon>
        <taxon>Pseudomonadota</taxon>
        <taxon>Alphaproteobacteria</taxon>
        <taxon>Hyphomicrobiales</taxon>
        <taxon>Amorphaceae</taxon>
        <taxon>Acuticoccus</taxon>
    </lineage>
</organism>
<dbReference type="NCBIfam" id="NF004837">
    <property type="entry name" value="PRK06187.1"/>
    <property type="match status" value="1"/>
</dbReference>
<evidence type="ECO:0000256" key="3">
    <source>
        <dbReference type="ARBA" id="ARBA00051915"/>
    </source>
</evidence>